<comment type="similarity">
    <text evidence="6">Belongs to the Vsr family.</text>
</comment>
<keyword evidence="2 8" id="KW-0255">Endonuclease</keyword>
<dbReference type="EMBL" id="JBEXRX010000134">
    <property type="protein sequence ID" value="MEU0155897.1"/>
    <property type="molecule type" value="Genomic_DNA"/>
</dbReference>
<dbReference type="SUPFAM" id="SSF52980">
    <property type="entry name" value="Restriction endonuclease-like"/>
    <property type="match status" value="1"/>
</dbReference>
<gene>
    <name evidence="8" type="ORF">ABZ071_29185</name>
</gene>
<evidence type="ECO:0000256" key="3">
    <source>
        <dbReference type="ARBA" id="ARBA00022763"/>
    </source>
</evidence>
<dbReference type="RefSeq" id="WP_355667456.1">
    <property type="nucleotide sequence ID" value="NZ_JBEXRX010000134.1"/>
</dbReference>
<evidence type="ECO:0000256" key="1">
    <source>
        <dbReference type="ARBA" id="ARBA00022722"/>
    </source>
</evidence>
<protein>
    <submittedName>
        <fullName evidence="8">Very short patch repair endonuclease</fullName>
    </submittedName>
</protein>
<comment type="caution">
    <text evidence="8">The sequence shown here is derived from an EMBL/GenBank/DDBJ whole genome shotgun (WGS) entry which is preliminary data.</text>
</comment>
<feature type="region of interest" description="Disordered" evidence="7">
    <location>
        <begin position="54"/>
        <end position="86"/>
    </location>
</feature>
<feature type="region of interest" description="Disordered" evidence="7">
    <location>
        <begin position="198"/>
        <end position="218"/>
    </location>
</feature>
<keyword evidence="9" id="KW-1185">Reference proteome</keyword>
<evidence type="ECO:0000256" key="5">
    <source>
        <dbReference type="ARBA" id="ARBA00023204"/>
    </source>
</evidence>
<dbReference type="CDD" id="cd00221">
    <property type="entry name" value="Vsr"/>
    <property type="match status" value="1"/>
</dbReference>
<dbReference type="InterPro" id="IPR004603">
    <property type="entry name" value="DNA_mismatch_endonuc_vsr"/>
</dbReference>
<keyword evidence="4" id="KW-0378">Hydrolase</keyword>
<name>A0ABV2VU80_9ACTN</name>
<dbReference type="Proteomes" id="UP001550348">
    <property type="component" value="Unassembled WGS sequence"/>
</dbReference>
<sequence length="218" mass="24428">MREVRKTKGLVGNTSSHGTSYRYDVGCRCNECREAHNAKSRETKQRLRKRRLIAKGEPLIQQLPPSPPPSAASASMRSNRHRDTGPELRLRRALHARGHRYRVALPITVAGVRVRPDLVYPKRKLAVFVDGCYWHCCPEHGRAPSDPTGYWKAKLQRNVERDLAVTDALKAAGWHVIRVWEHVPLDDAVALVEAAWQKSPGPPRQAGLDARTDAAGTD</sequence>
<dbReference type="NCBIfam" id="TIGR00632">
    <property type="entry name" value="vsr"/>
    <property type="match status" value="1"/>
</dbReference>
<evidence type="ECO:0000256" key="4">
    <source>
        <dbReference type="ARBA" id="ARBA00022801"/>
    </source>
</evidence>
<accession>A0ABV2VU80</accession>
<reference evidence="8 9" key="1">
    <citation type="submission" date="2024-06" db="EMBL/GenBank/DDBJ databases">
        <title>The Natural Products Discovery Center: Release of the First 8490 Sequenced Strains for Exploring Actinobacteria Biosynthetic Diversity.</title>
        <authorList>
            <person name="Kalkreuter E."/>
            <person name="Kautsar S.A."/>
            <person name="Yang D."/>
            <person name="Bader C.D."/>
            <person name="Teijaro C.N."/>
            <person name="Fluegel L."/>
            <person name="Davis C.M."/>
            <person name="Simpson J.R."/>
            <person name="Lauterbach L."/>
            <person name="Steele A.D."/>
            <person name="Gui C."/>
            <person name="Meng S."/>
            <person name="Li G."/>
            <person name="Viehrig K."/>
            <person name="Ye F."/>
            <person name="Su P."/>
            <person name="Kiefer A.F."/>
            <person name="Nichols A."/>
            <person name="Cepeda A.J."/>
            <person name="Yan W."/>
            <person name="Fan B."/>
            <person name="Jiang Y."/>
            <person name="Adhikari A."/>
            <person name="Zheng C.-J."/>
            <person name="Schuster L."/>
            <person name="Cowan T.M."/>
            <person name="Smanski M.J."/>
            <person name="Chevrette M.G."/>
            <person name="De Carvalho L.P.S."/>
            <person name="Shen B."/>
        </authorList>
    </citation>
    <scope>NUCLEOTIDE SEQUENCE [LARGE SCALE GENOMIC DNA]</scope>
    <source>
        <strain evidence="8 9">NPDC006286</strain>
    </source>
</reference>
<dbReference type="Pfam" id="PF03852">
    <property type="entry name" value="Vsr"/>
    <property type="match status" value="1"/>
</dbReference>
<dbReference type="GO" id="GO:0004519">
    <property type="term" value="F:endonuclease activity"/>
    <property type="evidence" value="ECO:0007669"/>
    <property type="project" value="UniProtKB-KW"/>
</dbReference>
<evidence type="ECO:0000256" key="6">
    <source>
        <dbReference type="ARBA" id="ARBA00029466"/>
    </source>
</evidence>
<keyword evidence="5" id="KW-0234">DNA repair</keyword>
<keyword evidence="1" id="KW-0540">Nuclease</keyword>
<evidence type="ECO:0000256" key="7">
    <source>
        <dbReference type="SAM" id="MobiDB-lite"/>
    </source>
</evidence>
<proteinExistence type="inferred from homology"/>
<evidence type="ECO:0000313" key="9">
    <source>
        <dbReference type="Proteomes" id="UP001550348"/>
    </source>
</evidence>
<evidence type="ECO:0000256" key="2">
    <source>
        <dbReference type="ARBA" id="ARBA00022759"/>
    </source>
</evidence>
<dbReference type="Gene3D" id="3.40.960.10">
    <property type="entry name" value="VSR Endonuclease"/>
    <property type="match status" value="1"/>
</dbReference>
<dbReference type="InterPro" id="IPR011335">
    <property type="entry name" value="Restrct_endonuc-II-like"/>
</dbReference>
<evidence type="ECO:0000313" key="8">
    <source>
        <dbReference type="EMBL" id="MEU0155897.1"/>
    </source>
</evidence>
<organism evidence="8 9">
    <name type="scientific">Micromonospora fulviviridis</name>
    <dbReference type="NCBI Taxonomy" id="47860"/>
    <lineage>
        <taxon>Bacteria</taxon>
        <taxon>Bacillati</taxon>
        <taxon>Actinomycetota</taxon>
        <taxon>Actinomycetes</taxon>
        <taxon>Micromonosporales</taxon>
        <taxon>Micromonosporaceae</taxon>
        <taxon>Micromonospora</taxon>
    </lineage>
</organism>
<keyword evidence="3" id="KW-0227">DNA damage</keyword>